<dbReference type="Proteomes" id="UP001215280">
    <property type="component" value="Unassembled WGS sequence"/>
</dbReference>
<gene>
    <name evidence="1" type="ORF">DFH07DRAFT_817345</name>
</gene>
<name>A0AAD7J8V3_9AGAR</name>
<comment type="caution">
    <text evidence="1">The sequence shown here is derived from an EMBL/GenBank/DDBJ whole genome shotgun (WGS) entry which is preliminary data.</text>
</comment>
<accession>A0AAD7J8V3</accession>
<sequence>MANIIRNAKSGSAWTENDLDAYRIRIEYQDAATFSQIPGPGLPPPVVRHPAVLTLPGPAAATDEDAYHFLRGLDEAMVPADAESPTGGSDRGT</sequence>
<protein>
    <submittedName>
        <fullName evidence="1">Uncharacterized protein</fullName>
    </submittedName>
</protein>
<reference evidence="1" key="1">
    <citation type="submission" date="2023-03" db="EMBL/GenBank/DDBJ databases">
        <title>Massive genome expansion in bonnet fungi (Mycena s.s.) driven by repeated elements and novel gene families across ecological guilds.</title>
        <authorList>
            <consortium name="Lawrence Berkeley National Laboratory"/>
            <person name="Harder C.B."/>
            <person name="Miyauchi S."/>
            <person name="Viragh M."/>
            <person name="Kuo A."/>
            <person name="Thoen E."/>
            <person name="Andreopoulos B."/>
            <person name="Lu D."/>
            <person name="Skrede I."/>
            <person name="Drula E."/>
            <person name="Henrissat B."/>
            <person name="Morin E."/>
            <person name="Kohler A."/>
            <person name="Barry K."/>
            <person name="LaButti K."/>
            <person name="Morin E."/>
            <person name="Salamov A."/>
            <person name="Lipzen A."/>
            <person name="Mereny Z."/>
            <person name="Hegedus B."/>
            <person name="Baldrian P."/>
            <person name="Stursova M."/>
            <person name="Weitz H."/>
            <person name="Taylor A."/>
            <person name="Grigoriev I.V."/>
            <person name="Nagy L.G."/>
            <person name="Martin F."/>
            <person name="Kauserud H."/>
        </authorList>
    </citation>
    <scope>NUCLEOTIDE SEQUENCE</scope>
    <source>
        <strain evidence="1">CBHHK188m</strain>
    </source>
</reference>
<dbReference type="AlphaFoldDB" id="A0AAD7J8V3"/>
<dbReference type="EMBL" id="JARJLG010000052">
    <property type="protein sequence ID" value="KAJ7759358.1"/>
    <property type="molecule type" value="Genomic_DNA"/>
</dbReference>
<evidence type="ECO:0000313" key="1">
    <source>
        <dbReference type="EMBL" id="KAJ7759358.1"/>
    </source>
</evidence>
<organism evidence="1 2">
    <name type="scientific">Mycena maculata</name>
    <dbReference type="NCBI Taxonomy" id="230809"/>
    <lineage>
        <taxon>Eukaryota</taxon>
        <taxon>Fungi</taxon>
        <taxon>Dikarya</taxon>
        <taxon>Basidiomycota</taxon>
        <taxon>Agaricomycotina</taxon>
        <taxon>Agaricomycetes</taxon>
        <taxon>Agaricomycetidae</taxon>
        <taxon>Agaricales</taxon>
        <taxon>Marasmiineae</taxon>
        <taxon>Mycenaceae</taxon>
        <taxon>Mycena</taxon>
    </lineage>
</organism>
<keyword evidence="2" id="KW-1185">Reference proteome</keyword>
<proteinExistence type="predicted"/>
<evidence type="ECO:0000313" key="2">
    <source>
        <dbReference type="Proteomes" id="UP001215280"/>
    </source>
</evidence>